<dbReference type="InterPro" id="IPR024528">
    <property type="entry name" value="ThrE_2"/>
</dbReference>
<evidence type="ECO:0000256" key="4">
    <source>
        <dbReference type="ARBA" id="ARBA00022692"/>
    </source>
</evidence>
<comment type="similarity">
    <text evidence="7">Belongs to the ThrE exporter (TC 2.A.79) family.</text>
</comment>
<dbReference type="EMBL" id="FNDZ01000001">
    <property type="protein sequence ID" value="SDH87348.1"/>
    <property type="molecule type" value="Genomic_DNA"/>
</dbReference>
<accession>A0A1G8FYX7</accession>
<dbReference type="Proteomes" id="UP000183255">
    <property type="component" value="Unassembled WGS sequence"/>
</dbReference>
<proteinExistence type="inferred from homology"/>
<comment type="subcellular location">
    <subcellularLocation>
        <location evidence="1">Cell membrane</location>
        <topology evidence="1">Multi-pass membrane protein</topology>
    </subcellularLocation>
</comment>
<evidence type="ECO:0000256" key="5">
    <source>
        <dbReference type="ARBA" id="ARBA00022989"/>
    </source>
</evidence>
<dbReference type="InterPro" id="IPR050539">
    <property type="entry name" value="ThrE_Dicarb/AminoAcid_Exp"/>
</dbReference>
<protein>
    <submittedName>
        <fullName evidence="10">Uncharacterized membrane protein YjjB, DUF3815 family</fullName>
    </submittedName>
</protein>
<feature type="transmembrane region" description="Helical" evidence="8">
    <location>
        <begin position="52"/>
        <end position="69"/>
    </location>
</feature>
<feature type="transmembrane region" description="Helical" evidence="8">
    <location>
        <begin position="116"/>
        <end position="139"/>
    </location>
</feature>
<dbReference type="AlphaFoldDB" id="A0A1G8FYX7"/>
<name>A0A1G8FYX7_9CLOT</name>
<evidence type="ECO:0000256" key="2">
    <source>
        <dbReference type="ARBA" id="ARBA00022475"/>
    </source>
</evidence>
<dbReference type="GO" id="GO:0015744">
    <property type="term" value="P:succinate transport"/>
    <property type="evidence" value="ECO:0007669"/>
    <property type="project" value="TreeGrafter"/>
</dbReference>
<evidence type="ECO:0000259" key="9">
    <source>
        <dbReference type="Pfam" id="PF12821"/>
    </source>
</evidence>
<dbReference type="GO" id="GO:0005886">
    <property type="term" value="C:plasma membrane"/>
    <property type="evidence" value="ECO:0007669"/>
    <property type="project" value="UniProtKB-SubCell"/>
</dbReference>
<feature type="transmembrane region" description="Helical" evidence="8">
    <location>
        <begin position="76"/>
        <end position="96"/>
    </location>
</feature>
<organism evidence="10 11">
    <name type="scientific">Proteiniclasticum ruminis</name>
    <dbReference type="NCBI Taxonomy" id="398199"/>
    <lineage>
        <taxon>Bacteria</taxon>
        <taxon>Bacillati</taxon>
        <taxon>Bacillota</taxon>
        <taxon>Clostridia</taxon>
        <taxon>Eubacteriales</taxon>
        <taxon>Clostridiaceae</taxon>
        <taxon>Proteiniclasticum</taxon>
    </lineage>
</organism>
<feature type="transmembrane region" description="Helical" evidence="8">
    <location>
        <begin position="21"/>
        <end position="40"/>
    </location>
</feature>
<feature type="domain" description="Threonine/Serine exporter ThrE" evidence="9">
    <location>
        <begin position="5"/>
        <end position="129"/>
    </location>
</feature>
<gene>
    <name evidence="10" type="ORF">SAMN05421804_10187</name>
</gene>
<evidence type="ECO:0000256" key="7">
    <source>
        <dbReference type="ARBA" id="ARBA00034125"/>
    </source>
</evidence>
<evidence type="ECO:0000256" key="8">
    <source>
        <dbReference type="SAM" id="Phobius"/>
    </source>
</evidence>
<dbReference type="PANTHER" id="PTHR34390">
    <property type="entry name" value="UPF0442 PROTEIN YJJB-RELATED"/>
    <property type="match status" value="1"/>
</dbReference>
<keyword evidence="2" id="KW-1003">Cell membrane</keyword>
<evidence type="ECO:0000256" key="3">
    <source>
        <dbReference type="ARBA" id="ARBA00022519"/>
    </source>
</evidence>
<keyword evidence="6 8" id="KW-0472">Membrane</keyword>
<keyword evidence="4 8" id="KW-0812">Transmembrane</keyword>
<evidence type="ECO:0000313" key="10">
    <source>
        <dbReference type="EMBL" id="SDH87348.1"/>
    </source>
</evidence>
<dbReference type="Pfam" id="PF12821">
    <property type="entry name" value="ThrE_2"/>
    <property type="match status" value="1"/>
</dbReference>
<evidence type="ECO:0000256" key="1">
    <source>
        <dbReference type="ARBA" id="ARBA00004651"/>
    </source>
</evidence>
<evidence type="ECO:0000256" key="6">
    <source>
        <dbReference type="ARBA" id="ARBA00023136"/>
    </source>
</evidence>
<keyword evidence="5 8" id="KW-1133">Transmembrane helix</keyword>
<dbReference type="RefSeq" id="WP_031572676.1">
    <property type="nucleotide sequence ID" value="NZ_DAMANS010000003.1"/>
</dbReference>
<sequence>MLVELIMAYMASLSFAYIFNLNRKTAFLSAFGGSLGWLFYSESLSYFSDPNVAFFFGAVAFTYYGELMARKMRTPVTSYITPGLIPLVPGSGLYHTMLKSLEGDYNGALREGITTIMASGALAIGILMVFTLMKIYYLFKRRVMHEKN</sequence>
<evidence type="ECO:0000313" key="11">
    <source>
        <dbReference type="Proteomes" id="UP000183255"/>
    </source>
</evidence>
<reference evidence="10 11" key="1">
    <citation type="submission" date="2016-10" db="EMBL/GenBank/DDBJ databases">
        <authorList>
            <person name="de Groot N.N."/>
        </authorList>
    </citation>
    <scope>NUCLEOTIDE SEQUENCE [LARGE SCALE GENOMIC DNA]</scope>
    <source>
        <strain evidence="10 11">CGMCC 1.5058</strain>
    </source>
</reference>
<keyword evidence="3" id="KW-0997">Cell inner membrane</keyword>
<dbReference type="PANTHER" id="PTHR34390:SF1">
    <property type="entry name" value="SUCCINATE TRANSPORTER SUBUNIT YJJB-RELATED"/>
    <property type="match status" value="1"/>
</dbReference>